<gene>
    <name evidence="2" type="ORF">HYN59_08445</name>
</gene>
<evidence type="ECO:0000256" key="1">
    <source>
        <dbReference type="SAM" id="Phobius"/>
    </source>
</evidence>
<keyword evidence="3" id="KW-1185">Reference proteome</keyword>
<organism evidence="2 3">
    <name type="scientific">Flavobacterium album</name>
    <dbReference type="NCBI Taxonomy" id="2175091"/>
    <lineage>
        <taxon>Bacteria</taxon>
        <taxon>Pseudomonadati</taxon>
        <taxon>Bacteroidota</taxon>
        <taxon>Flavobacteriia</taxon>
        <taxon>Flavobacteriales</taxon>
        <taxon>Flavobacteriaceae</taxon>
        <taxon>Flavobacterium</taxon>
    </lineage>
</organism>
<evidence type="ECO:0000313" key="2">
    <source>
        <dbReference type="EMBL" id="AWH85149.1"/>
    </source>
</evidence>
<feature type="transmembrane region" description="Helical" evidence="1">
    <location>
        <begin position="177"/>
        <end position="194"/>
    </location>
</feature>
<protein>
    <submittedName>
        <fullName evidence="2">Uncharacterized protein</fullName>
    </submittedName>
</protein>
<keyword evidence="1" id="KW-1133">Transmembrane helix</keyword>
<feature type="transmembrane region" description="Helical" evidence="1">
    <location>
        <begin position="33"/>
        <end position="53"/>
    </location>
</feature>
<dbReference type="Proteomes" id="UP000244929">
    <property type="component" value="Chromosome"/>
</dbReference>
<feature type="transmembrane region" description="Helical" evidence="1">
    <location>
        <begin position="65"/>
        <end position="81"/>
    </location>
</feature>
<feature type="transmembrane region" description="Helical" evidence="1">
    <location>
        <begin position="200"/>
        <end position="220"/>
    </location>
</feature>
<accession>A0A2S1QXT4</accession>
<feature type="transmembrane region" description="Helical" evidence="1">
    <location>
        <begin position="232"/>
        <end position="251"/>
    </location>
</feature>
<keyword evidence="1" id="KW-0812">Transmembrane</keyword>
<proteinExistence type="predicted"/>
<dbReference type="EMBL" id="CP029186">
    <property type="protein sequence ID" value="AWH85149.1"/>
    <property type="molecule type" value="Genomic_DNA"/>
</dbReference>
<evidence type="ECO:0000313" key="3">
    <source>
        <dbReference type="Proteomes" id="UP000244929"/>
    </source>
</evidence>
<dbReference type="AlphaFoldDB" id="A0A2S1QXT4"/>
<dbReference type="KEGG" id="falb:HYN59_08445"/>
<reference evidence="2 3" key="1">
    <citation type="submission" date="2018-04" db="EMBL/GenBank/DDBJ databases">
        <title>Genome sequencing of Flavobacterium sp. HYN0059.</title>
        <authorList>
            <person name="Yi H."/>
            <person name="Baek C."/>
        </authorList>
    </citation>
    <scope>NUCLEOTIDE SEQUENCE [LARGE SCALE GENOMIC DNA]</scope>
    <source>
        <strain evidence="2 3">HYN0059</strain>
    </source>
</reference>
<dbReference type="RefSeq" id="WP_108777853.1">
    <property type="nucleotide sequence ID" value="NZ_CP029186.1"/>
</dbReference>
<dbReference type="OrthoDB" id="1355414at2"/>
<name>A0A2S1QXT4_9FLAO</name>
<sequence length="253" mass="28787">MELPVNSHAVIKQTIMEQFKIRKDGFKEIRKALIVRGLSVVIVAVFGAVAMSYFDNNYRDQDVNVLPFVIPLLLVAVWFALNKAIKKQKEIFESYILTINDNSIVREAYNTPTITIANGEVREITRDSKGNYIIKGNSSLSPIAIPSQIENSEKFEALLSEIKPMSIKTREPFFQKFRILFLILTFGLMAGVYVPENKIIVGVSGIILLALMGYSSFTIQKNKNIDYTTKRKMWWVLIVVFSIIGMMYMKLTA</sequence>
<keyword evidence="1" id="KW-0472">Membrane</keyword>